<dbReference type="Proteomes" id="UP001220395">
    <property type="component" value="Chromosome"/>
</dbReference>
<evidence type="ECO:0000313" key="1">
    <source>
        <dbReference type="EMBL" id="WCT72085.1"/>
    </source>
</evidence>
<sequence length="174" mass="19439">MTPHHVVALDYIRERIAEIGCAPTLDEIGARLTISKTNAHRIVELLIADGKLLRRGTGRNRDLALPDLPDLVAIPTAALRRELARRGVTLEALHRERPIASAYAPTCAVPRCGEPVESGHLMCRDHWYSVDRDHRNEIFRLHGIAKRSRLTADSNAYSDAVWRAATQAAERGRQ</sequence>
<evidence type="ECO:0008006" key="3">
    <source>
        <dbReference type="Google" id="ProtNLM"/>
    </source>
</evidence>
<proteinExistence type="predicted"/>
<dbReference type="Gene3D" id="1.10.10.10">
    <property type="entry name" value="Winged helix-like DNA-binding domain superfamily/Winged helix DNA-binding domain"/>
    <property type="match status" value="1"/>
</dbReference>
<dbReference type="InterPro" id="IPR036390">
    <property type="entry name" value="WH_DNA-bd_sf"/>
</dbReference>
<protein>
    <recommendedName>
        <fullName evidence="3">LexA repressor DNA-binding domain-containing protein</fullName>
    </recommendedName>
</protein>
<dbReference type="InterPro" id="IPR036388">
    <property type="entry name" value="WH-like_DNA-bd_sf"/>
</dbReference>
<evidence type="ECO:0000313" key="2">
    <source>
        <dbReference type="Proteomes" id="UP001220395"/>
    </source>
</evidence>
<keyword evidence="2" id="KW-1185">Reference proteome</keyword>
<reference evidence="1 2" key="1">
    <citation type="submission" date="2023-02" db="EMBL/GenBank/DDBJ databases">
        <title>Genome sequence of Sphingomonas naphthae.</title>
        <authorList>
            <person name="Kim S."/>
            <person name="Heo J."/>
            <person name="Kwon S.-W."/>
        </authorList>
    </citation>
    <scope>NUCLEOTIDE SEQUENCE [LARGE SCALE GENOMIC DNA]</scope>
    <source>
        <strain evidence="1 2">KACC 18716</strain>
    </source>
</reference>
<organism evidence="1 2">
    <name type="scientific">Sphingomonas naphthae</name>
    <dbReference type="NCBI Taxonomy" id="1813468"/>
    <lineage>
        <taxon>Bacteria</taxon>
        <taxon>Pseudomonadati</taxon>
        <taxon>Pseudomonadota</taxon>
        <taxon>Alphaproteobacteria</taxon>
        <taxon>Sphingomonadales</taxon>
        <taxon>Sphingomonadaceae</taxon>
        <taxon>Sphingomonas</taxon>
    </lineage>
</organism>
<gene>
    <name evidence="1" type="ORF">PQ455_10535</name>
</gene>
<accession>A0ABY7TI26</accession>
<dbReference type="SUPFAM" id="SSF46785">
    <property type="entry name" value="Winged helix' DNA-binding domain"/>
    <property type="match status" value="1"/>
</dbReference>
<dbReference type="EMBL" id="CP117411">
    <property type="protein sequence ID" value="WCT72085.1"/>
    <property type="molecule type" value="Genomic_DNA"/>
</dbReference>
<name>A0ABY7TI26_9SPHN</name>
<dbReference type="RefSeq" id="WP_273686035.1">
    <property type="nucleotide sequence ID" value="NZ_CP117411.1"/>
</dbReference>